<evidence type="ECO:0000313" key="9">
    <source>
        <dbReference type="Proteomes" id="UP000317171"/>
    </source>
</evidence>
<dbReference type="SUPFAM" id="SSF81301">
    <property type="entry name" value="Nucleotidyltransferase"/>
    <property type="match status" value="2"/>
</dbReference>
<dbReference type="GO" id="GO:0008882">
    <property type="term" value="F:[glutamate-ammonia-ligase] adenylyltransferase activity"/>
    <property type="evidence" value="ECO:0007669"/>
    <property type="project" value="UniProtKB-EC"/>
</dbReference>
<dbReference type="Gene3D" id="3.30.460.10">
    <property type="entry name" value="Beta Polymerase, domain 2"/>
    <property type="match status" value="2"/>
</dbReference>
<dbReference type="EMBL" id="CP036269">
    <property type="protein sequence ID" value="QDT44360.1"/>
    <property type="molecule type" value="Genomic_DNA"/>
</dbReference>
<dbReference type="InterPro" id="IPR043519">
    <property type="entry name" value="NT_sf"/>
</dbReference>
<evidence type="ECO:0000256" key="3">
    <source>
        <dbReference type="ARBA" id="ARBA00022741"/>
    </source>
</evidence>
<dbReference type="Pfam" id="PF03710">
    <property type="entry name" value="GlnE"/>
    <property type="match status" value="2"/>
</dbReference>
<dbReference type="InterPro" id="IPR013546">
    <property type="entry name" value="PII_UdlTrfase/GS_AdlTrfase"/>
</dbReference>
<keyword evidence="4" id="KW-0067">ATP-binding</keyword>
<dbReference type="Pfam" id="PF08335">
    <property type="entry name" value="GlnD_UR_UTase"/>
    <property type="match status" value="2"/>
</dbReference>
<dbReference type="KEGG" id="gaz:Pan241w_44690"/>
<evidence type="ECO:0000256" key="1">
    <source>
        <dbReference type="ARBA" id="ARBA00022679"/>
    </source>
</evidence>
<keyword evidence="3" id="KW-0547">Nucleotide-binding</keyword>
<dbReference type="CDD" id="cd05401">
    <property type="entry name" value="NT_GlnE_GlnD_like"/>
    <property type="match status" value="2"/>
</dbReference>
<evidence type="ECO:0000256" key="5">
    <source>
        <dbReference type="ARBA" id="ARBA00022842"/>
    </source>
</evidence>
<feature type="domain" description="ACT" evidence="7">
    <location>
        <begin position="698"/>
        <end position="777"/>
    </location>
</feature>
<keyword evidence="8" id="KW-0436">Ligase</keyword>
<keyword evidence="1 8" id="KW-0808">Transferase</keyword>
<dbReference type="SUPFAM" id="SSF81593">
    <property type="entry name" value="Nucleotidyltransferase substrate binding subunit/domain"/>
    <property type="match status" value="2"/>
</dbReference>
<dbReference type="AlphaFoldDB" id="A0A517RKF4"/>
<dbReference type="GO" id="GO:0005829">
    <property type="term" value="C:cytosol"/>
    <property type="evidence" value="ECO:0007669"/>
    <property type="project" value="TreeGrafter"/>
</dbReference>
<accession>A0A517RKF4</accession>
<dbReference type="EC" id="2.7.7.42" evidence="8"/>
<protein>
    <submittedName>
        <fullName evidence="8">Glutamate-ammonia-ligase adenylyltransferase</fullName>
        <ecNumber evidence="8">2.7.7.42</ecNumber>
    </submittedName>
</protein>
<dbReference type="Proteomes" id="UP000317171">
    <property type="component" value="Chromosome"/>
</dbReference>
<dbReference type="Gene3D" id="1.20.120.330">
    <property type="entry name" value="Nucleotidyltransferases domain 2"/>
    <property type="match status" value="2"/>
</dbReference>
<organism evidence="8 9">
    <name type="scientific">Gimesia alba</name>
    <dbReference type="NCBI Taxonomy" id="2527973"/>
    <lineage>
        <taxon>Bacteria</taxon>
        <taxon>Pseudomonadati</taxon>
        <taxon>Planctomycetota</taxon>
        <taxon>Planctomycetia</taxon>
        <taxon>Planctomycetales</taxon>
        <taxon>Planctomycetaceae</taxon>
        <taxon>Gimesia</taxon>
    </lineage>
</organism>
<dbReference type="PANTHER" id="PTHR30621:SF0">
    <property type="entry name" value="BIFUNCTIONAL GLUTAMINE SYNTHETASE ADENYLYLTRANSFERASE_ADENYLYL-REMOVING ENZYME"/>
    <property type="match status" value="1"/>
</dbReference>
<dbReference type="RefSeq" id="WP_232107225.1">
    <property type="nucleotide sequence ID" value="NZ_CP036269.1"/>
</dbReference>
<keyword evidence="6" id="KW-0511">Multifunctional enzyme</keyword>
<dbReference type="GO" id="GO:0016874">
    <property type="term" value="F:ligase activity"/>
    <property type="evidence" value="ECO:0007669"/>
    <property type="project" value="UniProtKB-KW"/>
</dbReference>
<dbReference type="SUPFAM" id="SSF55021">
    <property type="entry name" value="ACT-like"/>
    <property type="match status" value="1"/>
</dbReference>
<dbReference type="Gene3D" id="1.20.120.1510">
    <property type="match status" value="1"/>
</dbReference>
<keyword evidence="5" id="KW-0460">Magnesium</keyword>
<sequence length="1233" mass="140319">MNKPVMHNNVAKLLDPAVPITDEDIQLLLSQIGFTDQERALIRFRELCTTPHVREELTQILPTLLQALTDAATPDGSLINFERFMHSVSQPEEMLSFLTHNPRAVEILVRLFVGSQFLTEILLKNPDYLERLTRYNRIAEFKSQQQFFSEAMAATRQESKTTAEKFDILRRFQRWELLRIGACDTFGLMDLKNITVQLSLLADGLVQTCLTILAEEMELPLDDFAVLAFGKLGGEELNYSSDIDLVFIAGDNSTQYWQLGQRLIKSLMESTSEGFLYRVDMRLRPWGRSGALVTTVDAYVDYFAKHGRLWEKQAMLKARVIAGNQKLGVEFFRRIEPQIFNCDPEEVRKNVLEMKQRIETTLKKKGKDWGEVKSGKGSIRDVEFTTQYLQMANGAQYSAIRSINTLDGLVRLVDHGLIQADEYQHLTSGYVFFRKIEHALQLMHYNQEHHMPTDERELAYLARRLDFPDGNQLVQYYEQHRKAVRNIFKKYIHAPSEQNDTDQTADSEQESHLLGMMAASYSKVFNESEIEKHSQMAKKLGDSNIVELVTEKIPDNQLRLTMVGFDQTGDLSLICGLLFVYGFDIQKGHLFTNQKVKPASSSRSRSSQTGENSKSTRKFVIVLDVKSPEELILPTIWTDYKADLTELLSKVATGKIQEAVGELAKRVAAALRDLSQASQVLYPVEIELDNETDSRHTILRIESEDTIGFLYELTNALSMSGIDIARMVIDSEGNKARDVLYVTDDKGEKISSEEQQQGLRAAVVLIKHFTHLLPRSPNPEAALLHFREFLEHLFKQPNWVEEISSLERTSVLSALARLLGVSDFLWEDFLRLQHSNLFPVVTNVEELKHRISFEELKTELARDLAQASSFEEQQEKLNAFKDREMLRTDMRHILGHISEFGQFSEELTDVAEVVVQGAYEICNQQLEERYGVPHLESDGPCRLSICALGKCGGRELGFASDIELMFIYEGTGQTTGPEVITNNEYYLKLVERFTKMIKTRSEGIFQIDLRLRPYGQAGSLAVSAEAFQSYFSHEGAAWPYERQALVKLRPIAADDGFGNDIVRMRDDIIYSGKPFDVAAMLAMREKQIQQLVKGGTINAKLGDGGLVDCEYIIQGLQITYGHRNPMLRTTNTLEGICALKELGLISPVDFQNLRNAYIFLRRLIDALRMVRGNAKDLTVPPQDQEEFEFLARRLGYGSHTEKLQNEITSTMECVRDFGRLLDPIKALTIRTNG</sequence>
<evidence type="ECO:0000256" key="6">
    <source>
        <dbReference type="ARBA" id="ARBA00023268"/>
    </source>
</evidence>
<dbReference type="PANTHER" id="PTHR30621">
    <property type="entry name" value="GLUTAMINE SYNTHETASE ADENYLYLTRANSFERASE"/>
    <property type="match status" value="1"/>
</dbReference>
<evidence type="ECO:0000313" key="8">
    <source>
        <dbReference type="EMBL" id="QDT44360.1"/>
    </source>
</evidence>
<dbReference type="InterPro" id="IPR045865">
    <property type="entry name" value="ACT-like_dom_sf"/>
</dbReference>
<name>A0A517RKF4_9PLAN</name>
<gene>
    <name evidence="8" type="primary">glnE</name>
    <name evidence="8" type="ORF">Pan241w_44690</name>
</gene>
<proteinExistence type="predicted"/>
<evidence type="ECO:0000259" key="7">
    <source>
        <dbReference type="PROSITE" id="PS51671"/>
    </source>
</evidence>
<evidence type="ECO:0000256" key="4">
    <source>
        <dbReference type="ARBA" id="ARBA00022840"/>
    </source>
</evidence>
<keyword evidence="2 8" id="KW-0548">Nucleotidyltransferase</keyword>
<keyword evidence="9" id="KW-1185">Reference proteome</keyword>
<dbReference type="InterPro" id="IPR005190">
    <property type="entry name" value="GlnE_rpt_dom"/>
</dbReference>
<reference evidence="8 9" key="1">
    <citation type="submission" date="2019-02" db="EMBL/GenBank/DDBJ databases">
        <title>Deep-cultivation of Planctomycetes and their phenomic and genomic characterization uncovers novel biology.</title>
        <authorList>
            <person name="Wiegand S."/>
            <person name="Jogler M."/>
            <person name="Boedeker C."/>
            <person name="Pinto D."/>
            <person name="Vollmers J."/>
            <person name="Rivas-Marin E."/>
            <person name="Kohn T."/>
            <person name="Peeters S.H."/>
            <person name="Heuer A."/>
            <person name="Rast P."/>
            <person name="Oberbeckmann S."/>
            <person name="Bunk B."/>
            <person name="Jeske O."/>
            <person name="Meyerdierks A."/>
            <person name="Storesund J.E."/>
            <person name="Kallscheuer N."/>
            <person name="Luecker S."/>
            <person name="Lage O.M."/>
            <person name="Pohl T."/>
            <person name="Merkel B.J."/>
            <person name="Hornburger P."/>
            <person name="Mueller R.-W."/>
            <person name="Bruemmer F."/>
            <person name="Labrenz M."/>
            <person name="Spormann A.M."/>
            <person name="Op den Camp H."/>
            <person name="Overmann J."/>
            <person name="Amann R."/>
            <person name="Jetten M.S.M."/>
            <person name="Mascher T."/>
            <person name="Medema M.H."/>
            <person name="Devos D.P."/>
            <person name="Kaster A.-K."/>
            <person name="Ovreas L."/>
            <person name="Rohde M."/>
            <person name="Galperin M.Y."/>
            <person name="Jogler C."/>
        </authorList>
    </citation>
    <scope>NUCLEOTIDE SEQUENCE [LARGE SCALE GENOMIC DNA]</scope>
    <source>
        <strain evidence="8 9">Pan241w</strain>
    </source>
</reference>
<dbReference type="GO" id="GO:0000820">
    <property type="term" value="P:regulation of glutamine family amino acid metabolic process"/>
    <property type="evidence" value="ECO:0007669"/>
    <property type="project" value="TreeGrafter"/>
</dbReference>
<dbReference type="Pfam" id="PF24931">
    <property type="entry name" value="ACT_ACR9_3rd"/>
    <property type="match status" value="1"/>
</dbReference>
<dbReference type="PROSITE" id="PS51671">
    <property type="entry name" value="ACT"/>
    <property type="match status" value="1"/>
</dbReference>
<dbReference type="InterPro" id="IPR002912">
    <property type="entry name" value="ACT_dom"/>
</dbReference>
<dbReference type="GO" id="GO:0005524">
    <property type="term" value="F:ATP binding"/>
    <property type="evidence" value="ECO:0007669"/>
    <property type="project" value="UniProtKB-KW"/>
</dbReference>
<evidence type="ECO:0000256" key="2">
    <source>
        <dbReference type="ARBA" id="ARBA00022695"/>
    </source>
</evidence>
<dbReference type="InterPro" id="IPR023057">
    <property type="entry name" value="GlnE"/>
</dbReference>